<dbReference type="HAMAP" id="MF_01543">
    <property type="entry name" value="FTHFS"/>
    <property type="match status" value="1"/>
</dbReference>
<keyword evidence="10" id="KW-0521">NADP</keyword>
<accession>A0A1R1YRI8</accession>
<evidence type="ECO:0000256" key="1">
    <source>
        <dbReference type="ARBA" id="ARBA00004777"/>
    </source>
</evidence>
<dbReference type="HAMAP" id="MF_01576">
    <property type="entry name" value="THF_DHG_CYH"/>
    <property type="match status" value="1"/>
</dbReference>
<dbReference type="FunFam" id="3.10.410.10:FF:000001">
    <property type="entry name" value="Putative formate--tetrahydrofolate ligase"/>
    <property type="match status" value="1"/>
</dbReference>
<dbReference type="OrthoDB" id="5126881at2759"/>
<dbReference type="PROSITE" id="PS00767">
    <property type="entry name" value="THF_DHG_CYH_2"/>
    <property type="match status" value="1"/>
</dbReference>
<dbReference type="Gene3D" id="3.10.410.10">
    <property type="entry name" value="Formyltetrahydrofolate synthetase, domain 3"/>
    <property type="match status" value="1"/>
</dbReference>
<keyword evidence="7" id="KW-0547">Nucleotide-binding</keyword>
<dbReference type="GO" id="GO:0004329">
    <property type="term" value="F:formate-tetrahydrofolate ligase activity"/>
    <property type="evidence" value="ECO:0007669"/>
    <property type="project" value="InterPro"/>
</dbReference>
<reference evidence="16" key="1">
    <citation type="submission" date="2017-01" db="EMBL/GenBank/DDBJ databases">
        <authorList>
            <person name="Wang Y."/>
            <person name="White M."/>
            <person name="Kvist S."/>
            <person name="Moncalvo J.-M."/>
        </authorList>
    </citation>
    <scope>NUCLEOTIDE SEQUENCE [LARGE SCALE GENOMIC DNA]</scope>
    <source>
        <strain evidence="16">ID-206-W2</strain>
    </source>
</reference>
<comment type="pathway">
    <text evidence="1">One-carbon metabolism; tetrahydrofolate interconversion.</text>
</comment>
<dbReference type="Proteomes" id="UP000187429">
    <property type="component" value="Unassembled WGS sequence"/>
</dbReference>
<evidence type="ECO:0000256" key="10">
    <source>
        <dbReference type="ARBA" id="ARBA00022857"/>
    </source>
</evidence>
<dbReference type="SUPFAM" id="SSF53223">
    <property type="entry name" value="Aminoacid dehydrogenase-like, N-terminal domain"/>
    <property type="match status" value="1"/>
</dbReference>
<dbReference type="PROSITE" id="PS00722">
    <property type="entry name" value="FTHFS_2"/>
    <property type="match status" value="1"/>
</dbReference>
<keyword evidence="6" id="KW-0436">Ligase</keyword>
<evidence type="ECO:0000256" key="12">
    <source>
        <dbReference type="ARBA" id="ARBA00023268"/>
    </source>
</evidence>
<dbReference type="FunFam" id="3.40.50.300:FF:001859">
    <property type="entry name" value="Formate--tetrahydrofolate ligase"/>
    <property type="match status" value="1"/>
</dbReference>
<dbReference type="GO" id="GO:0004488">
    <property type="term" value="F:methylenetetrahydrofolate dehydrogenase (NADP+) activity"/>
    <property type="evidence" value="ECO:0007669"/>
    <property type="project" value="InterPro"/>
</dbReference>
<dbReference type="InterPro" id="IPR000559">
    <property type="entry name" value="Formate_THF_ligase"/>
</dbReference>
<evidence type="ECO:0000256" key="11">
    <source>
        <dbReference type="ARBA" id="ARBA00023002"/>
    </source>
</evidence>
<gene>
    <name evidence="15" type="ORF">AYI69_g984</name>
</gene>
<dbReference type="UniPathway" id="UPA00193"/>
<dbReference type="InterPro" id="IPR020630">
    <property type="entry name" value="THF_DH/CycHdrlase_cat_dom"/>
</dbReference>
<comment type="similarity">
    <text evidence="2">In the N-terminal section; belongs to the tetrahydrofolate dehydrogenase/cyclohydrolase family.</text>
</comment>
<dbReference type="Gene3D" id="3.40.50.720">
    <property type="entry name" value="NAD(P)-binding Rossmann-like Domain"/>
    <property type="match status" value="1"/>
</dbReference>
<comment type="subunit">
    <text evidence="4">Homodimer.</text>
</comment>
<dbReference type="SUPFAM" id="SSF52540">
    <property type="entry name" value="P-loop containing nucleoside triphosphate hydrolases"/>
    <property type="match status" value="1"/>
</dbReference>
<evidence type="ECO:0000256" key="6">
    <source>
        <dbReference type="ARBA" id="ARBA00022598"/>
    </source>
</evidence>
<name>A0A1R1YRI8_9FUNG</name>
<evidence type="ECO:0000256" key="4">
    <source>
        <dbReference type="ARBA" id="ARBA00011738"/>
    </source>
</evidence>
<dbReference type="PANTHER" id="PTHR48099:SF5">
    <property type="entry name" value="C-1-TETRAHYDROFOLATE SYNTHASE, CYTOPLASMIC"/>
    <property type="match status" value="1"/>
</dbReference>
<dbReference type="InterPro" id="IPR020628">
    <property type="entry name" value="Formate_THF_ligase_CS"/>
</dbReference>
<dbReference type="GO" id="GO:0035999">
    <property type="term" value="P:tetrahydrofolate interconversion"/>
    <property type="evidence" value="ECO:0007669"/>
    <property type="project" value="UniProtKB-UniPathway"/>
</dbReference>
<evidence type="ECO:0000259" key="13">
    <source>
        <dbReference type="Pfam" id="PF00763"/>
    </source>
</evidence>
<dbReference type="GO" id="GO:0005524">
    <property type="term" value="F:ATP binding"/>
    <property type="evidence" value="ECO:0007669"/>
    <property type="project" value="UniProtKB-KW"/>
</dbReference>
<keyword evidence="9" id="KW-0067">ATP-binding</keyword>
<evidence type="ECO:0000259" key="14">
    <source>
        <dbReference type="Pfam" id="PF02882"/>
    </source>
</evidence>
<dbReference type="FunFam" id="3.40.50.10860:FF:000005">
    <property type="entry name" value="C-1-tetrahydrofolate synthase, cytoplasmic, putative"/>
    <property type="match status" value="1"/>
</dbReference>
<dbReference type="Gene3D" id="3.40.50.300">
    <property type="entry name" value="P-loop containing nucleotide triphosphate hydrolases"/>
    <property type="match status" value="2"/>
</dbReference>
<dbReference type="GO" id="GO:0004477">
    <property type="term" value="F:methenyltetrahydrofolate cyclohydrolase activity"/>
    <property type="evidence" value="ECO:0007669"/>
    <property type="project" value="UniProtKB-ARBA"/>
</dbReference>
<protein>
    <submittedName>
        <fullName evidence="15">C-1-tetrahydrofolate synthase, cytoplasmic</fullName>
    </submittedName>
</protein>
<dbReference type="Gene3D" id="3.40.50.10860">
    <property type="entry name" value="Leucine Dehydrogenase, chain A, domain 1"/>
    <property type="match status" value="1"/>
</dbReference>
<dbReference type="InterPro" id="IPR046346">
    <property type="entry name" value="Aminoacid_DH-like_N_sf"/>
</dbReference>
<feature type="domain" description="Tetrahydrofolate dehydrogenase/cyclohydrolase NAD(P)-binding" evidence="14">
    <location>
        <begin position="238"/>
        <end position="385"/>
    </location>
</feature>
<dbReference type="PROSITE" id="PS00721">
    <property type="entry name" value="FTHFS_1"/>
    <property type="match status" value="1"/>
</dbReference>
<dbReference type="Pfam" id="PF01268">
    <property type="entry name" value="FTHFS"/>
    <property type="match status" value="1"/>
</dbReference>
<evidence type="ECO:0000256" key="3">
    <source>
        <dbReference type="ARBA" id="ARBA00006985"/>
    </source>
</evidence>
<sequence>MLQNSAKFPNKAVSQLLLARYPSALKVSKSVFPLSHLNSKLNPKYLTPNCPSSSTYISLATSNYSPLSSSSRYSSHFSSLSNRLYSTYNKMDSSAPHAALIDGKAIASSIRKDLNAKVHAYKQLHPSFAPTLAVIQVGFRKDSSLYVKQKQIACEEVGVISKKFNLPEEAQPAELYSLIDSLNDDDSVNGILLQLPLPKHFQEDAMINFIRPDKDVDGFHIENMGSLFKKNGEPRYVSCTPKGIMRLLSTMGVNLNGARAVVLGRSDIVGTPVSALLTKQNATVTVCHSRTKNIEDICRQADVLVVAIGIPEFVKGDWIKPGAVVIDVGINAKDDPSRKSGSRWVGDVDFDQAKQSASMITPVPGGVGPMTVAMLLDNLVDGAIRQFESASKVTLSPVKISPKVPIPSDAEIAASSNPKKIRKVAQELLVRDSELELYGDYKAKLNLNIINRLKDSTNARYIVVAGITPTPLGEGKSTITIGLSQSIGAHLNKPVIACVRQPSQGPTFGIKGGAAGGGYAQVMPMQEFNLHLTGDIHAVSAANNLLAAAIDARIFHESTQNDAALFRRLCPTVNGIKSFSPNMINRLKRLNINKSSPDQLSPDEIHNFVRLDIDPSTVTWNRVVDVNDRFLRKITIGQSQTERNMARETQYDISVASEIMAVLALSNDLQDMKDRLGKMIFGYSKAGLPLCADDLGITGALSVLMKDAIRPTLMQTLEGTPVLVHAGPFANIAHGNSSIIADKIALKLIGTRPGEQSNSENTGYVITEAGFGSDIGFEKFMNIKCRYSGLRPNCVVLVATIRALKMHGGGPPVVPGVNLPSDYTSEDVDLVRRGLPNLIRHIENCTSFGVPVVVSLNIFHTDTQAEIDLVLAASREAGAFAAEPSNCFAKGGLGGTELAQAVVDACEFNNTQVVNNPLAAPRLTYMNSSLDPTATNGVDQIKQNIESIAKNIYRAGSVEYSDLALKKLSQYSDLGYSNLPICMSKTQYSFSSDPQLKNAPSDFVLPIRDVRLSAGAGFIYPLCGEIQTMPGLPTRPCFYDIDIDADTETIHGLF</sequence>
<dbReference type="PANTHER" id="PTHR48099">
    <property type="entry name" value="C-1-TETRAHYDROFOLATE SYNTHASE, CYTOPLASMIC-RELATED"/>
    <property type="match status" value="1"/>
</dbReference>
<proteinExistence type="inferred from homology"/>
<dbReference type="GO" id="GO:0005829">
    <property type="term" value="C:cytosol"/>
    <property type="evidence" value="ECO:0007669"/>
    <property type="project" value="TreeGrafter"/>
</dbReference>
<dbReference type="AlphaFoldDB" id="A0A1R1YRI8"/>
<feature type="domain" description="Tetrahydrofolate dehydrogenase/cyclohydrolase catalytic" evidence="13">
    <location>
        <begin position="101"/>
        <end position="217"/>
    </location>
</feature>
<evidence type="ECO:0000256" key="7">
    <source>
        <dbReference type="ARBA" id="ARBA00022741"/>
    </source>
</evidence>
<evidence type="ECO:0000313" key="16">
    <source>
        <dbReference type="Proteomes" id="UP000187429"/>
    </source>
</evidence>
<dbReference type="InterPro" id="IPR036291">
    <property type="entry name" value="NAD(P)-bd_dom_sf"/>
</dbReference>
<dbReference type="FunFam" id="3.40.50.720:FF:000006">
    <property type="entry name" value="Bifunctional protein FolD"/>
    <property type="match status" value="1"/>
</dbReference>
<comment type="caution">
    <text evidence="15">The sequence shown here is derived from an EMBL/GenBank/DDBJ whole genome shotgun (WGS) entry which is preliminary data.</text>
</comment>
<keyword evidence="8" id="KW-0378">Hydrolase</keyword>
<dbReference type="CDD" id="cd01080">
    <property type="entry name" value="NAD_bind_m-THF_DH_Cyclohyd"/>
    <property type="match status" value="1"/>
</dbReference>
<evidence type="ECO:0000256" key="9">
    <source>
        <dbReference type="ARBA" id="ARBA00022840"/>
    </source>
</evidence>
<keyword evidence="5" id="KW-0554">One-carbon metabolism</keyword>
<keyword evidence="12" id="KW-0511">Multifunctional enzyme</keyword>
<dbReference type="InterPro" id="IPR020867">
    <property type="entry name" value="THF_DH/CycHdrlase_CS"/>
</dbReference>
<dbReference type="InterPro" id="IPR020631">
    <property type="entry name" value="THF_DH/CycHdrlase_NAD-bd_dom"/>
</dbReference>
<dbReference type="InterPro" id="IPR027417">
    <property type="entry name" value="P-loop_NTPase"/>
</dbReference>
<keyword evidence="16" id="KW-1185">Reference proteome</keyword>
<dbReference type="PRINTS" id="PR00085">
    <property type="entry name" value="THFDHDRGNASE"/>
</dbReference>
<dbReference type="CDD" id="cd00477">
    <property type="entry name" value="FTHFS"/>
    <property type="match status" value="1"/>
</dbReference>
<dbReference type="Pfam" id="PF02882">
    <property type="entry name" value="THF_DHG_CYH_C"/>
    <property type="match status" value="1"/>
</dbReference>
<keyword evidence="11" id="KW-0560">Oxidoreductase</keyword>
<evidence type="ECO:0000256" key="8">
    <source>
        <dbReference type="ARBA" id="ARBA00022801"/>
    </source>
</evidence>
<organism evidence="15 16">
    <name type="scientific">Smittium culicis</name>
    <dbReference type="NCBI Taxonomy" id="133412"/>
    <lineage>
        <taxon>Eukaryota</taxon>
        <taxon>Fungi</taxon>
        <taxon>Fungi incertae sedis</taxon>
        <taxon>Zoopagomycota</taxon>
        <taxon>Kickxellomycotina</taxon>
        <taxon>Harpellomycetes</taxon>
        <taxon>Harpellales</taxon>
        <taxon>Legeriomycetaceae</taxon>
        <taxon>Smittium</taxon>
    </lineage>
</organism>
<evidence type="ECO:0000313" key="15">
    <source>
        <dbReference type="EMBL" id="OMJ29519.1"/>
    </source>
</evidence>
<dbReference type="InterPro" id="IPR000672">
    <property type="entry name" value="THF_DH/CycHdrlase"/>
</dbReference>
<dbReference type="SUPFAM" id="SSF51735">
    <property type="entry name" value="NAD(P)-binding Rossmann-fold domains"/>
    <property type="match status" value="1"/>
</dbReference>
<evidence type="ECO:0000256" key="5">
    <source>
        <dbReference type="ARBA" id="ARBA00022563"/>
    </source>
</evidence>
<dbReference type="FunFam" id="3.40.50.300:FF:000245">
    <property type="entry name" value="C-1-tetrahydrofolate synthase, cytoplasmic"/>
    <property type="match status" value="1"/>
</dbReference>
<dbReference type="EMBL" id="LSSM01000262">
    <property type="protein sequence ID" value="OMJ29519.1"/>
    <property type="molecule type" value="Genomic_DNA"/>
</dbReference>
<comment type="similarity">
    <text evidence="3">In the C-terminal section; belongs to the formate--tetrahydrofolate ligase family.</text>
</comment>
<dbReference type="Pfam" id="PF00763">
    <property type="entry name" value="THF_DHG_CYH"/>
    <property type="match status" value="1"/>
</dbReference>
<evidence type="ECO:0000256" key="2">
    <source>
        <dbReference type="ARBA" id="ARBA00005559"/>
    </source>
</evidence>